<organism evidence="3 4">
    <name type="scientific">Maricaulis salignorans</name>
    <dbReference type="NCBI Taxonomy" id="144026"/>
    <lineage>
        <taxon>Bacteria</taxon>
        <taxon>Pseudomonadati</taxon>
        <taxon>Pseudomonadota</taxon>
        <taxon>Alphaproteobacteria</taxon>
        <taxon>Maricaulales</taxon>
        <taxon>Maricaulaceae</taxon>
        <taxon>Maricaulis</taxon>
    </lineage>
</organism>
<dbReference type="STRING" id="144026.SAMN04488568_104113"/>
<keyword evidence="2" id="KW-1133">Transmembrane helix</keyword>
<feature type="region of interest" description="Disordered" evidence="1">
    <location>
        <begin position="154"/>
        <end position="188"/>
    </location>
</feature>
<dbReference type="OrthoDB" id="7631987at2"/>
<evidence type="ECO:0000256" key="2">
    <source>
        <dbReference type="SAM" id="Phobius"/>
    </source>
</evidence>
<proteinExistence type="predicted"/>
<protein>
    <submittedName>
        <fullName evidence="3">Heavy-metal resistance</fullName>
    </submittedName>
</protein>
<accession>A0A1G9Q0J1</accession>
<sequence>MRSPTPWIAALLVSVLLNGALIGFLAHRSADGPSWRSHSERDRMHGPSRHGGAMSSGFDVRGFLGALPEAERELAGQRLRANMETMRDIGRQAFEARREADAVLAAEPFDPVAAQAALQRVRETRLGFEAGMEASLIEIIAGLDPEVRAAALEAGRRNSFRERRARGDGPRRERRRPGPEHRPEPDRP</sequence>
<dbReference type="Pfam" id="PF13801">
    <property type="entry name" value="Metal_resist"/>
    <property type="match status" value="1"/>
</dbReference>
<keyword evidence="4" id="KW-1185">Reference proteome</keyword>
<feature type="transmembrane region" description="Helical" evidence="2">
    <location>
        <begin position="6"/>
        <end position="26"/>
    </location>
</feature>
<feature type="region of interest" description="Disordered" evidence="1">
    <location>
        <begin position="30"/>
        <end position="52"/>
    </location>
</feature>
<dbReference type="AlphaFoldDB" id="A0A1G9Q0J1"/>
<dbReference type="RefSeq" id="WP_091767854.1">
    <property type="nucleotide sequence ID" value="NZ_FNHG01000004.1"/>
</dbReference>
<dbReference type="EMBL" id="FNHG01000004">
    <property type="protein sequence ID" value="SDM04524.1"/>
    <property type="molecule type" value="Genomic_DNA"/>
</dbReference>
<reference evidence="3 4" key="1">
    <citation type="submission" date="2016-10" db="EMBL/GenBank/DDBJ databases">
        <authorList>
            <person name="de Groot N.N."/>
        </authorList>
    </citation>
    <scope>NUCLEOTIDE SEQUENCE [LARGE SCALE GENOMIC DNA]</scope>
    <source>
        <strain evidence="3 4">DSM 16077</strain>
    </source>
</reference>
<gene>
    <name evidence="3" type="ORF">SAMN04488568_104113</name>
</gene>
<evidence type="ECO:0000256" key="1">
    <source>
        <dbReference type="SAM" id="MobiDB-lite"/>
    </source>
</evidence>
<name>A0A1G9Q0J1_9PROT</name>
<keyword evidence="2" id="KW-0812">Transmembrane</keyword>
<keyword evidence="2" id="KW-0472">Membrane</keyword>
<evidence type="ECO:0000313" key="4">
    <source>
        <dbReference type="Proteomes" id="UP000199759"/>
    </source>
</evidence>
<dbReference type="Proteomes" id="UP000199759">
    <property type="component" value="Unassembled WGS sequence"/>
</dbReference>
<evidence type="ECO:0000313" key="3">
    <source>
        <dbReference type="EMBL" id="SDM04524.1"/>
    </source>
</evidence>
<dbReference type="InterPro" id="IPR025961">
    <property type="entry name" value="Metal_resist"/>
</dbReference>